<evidence type="ECO:0000256" key="1">
    <source>
        <dbReference type="SAM" id="MobiDB-lite"/>
    </source>
</evidence>
<dbReference type="AlphaFoldDB" id="A0A3A5JZ80"/>
<name>A0A3A5JZ80_9HYPH</name>
<dbReference type="Proteomes" id="UP000272706">
    <property type="component" value="Unassembled WGS sequence"/>
</dbReference>
<dbReference type="EMBL" id="QZWZ01000085">
    <property type="protein sequence ID" value="RJT23715.1"/>
    <property type="molecule type" value="Genomic_DNA"/>
</dbReference>
<evidence type="ECO:0000313" key="2">
    <source>
        <dbReference type="EMBL" id="RJT23715.1"/>
    </source>
</evidence>
<sequence>MPATLAIARSIQWVAHAAAGACVRLTISATCFGGTHHSRRRGPGAKQPIDAFVHEPLLPAPD</sequence>
<organism evidence="2 3">
    <name type="scientific">Mesorhizobium waimense</name>
    <dbReference type="NCBI Taxonomy" id="1300307"/>
    <lineage>
        <taxon>Bacteria</taxon>
        <taxon>Pseudomonadati</taxon>
        <taxon>Pseudomonadota</taxon>
        <taxon>Alphaproteobacteria</taxon>
        <taxon>Hyphomicrobiales</taxon>
        <taxon>Phyllobacteriaceae</taxon>
        <taxon>Mesorhizobium</taxon>
    </lineage>
</organism>
<feature type="region of interest" description="Disordered" evidence="1">
    <location>
        <begin position="35"/>
        <end position="62"/>
    </location>
</feature>
<proteinExistence type="predicted"/>
<evidence type="ECO:0000313" key="3">
    <source>
        <dbReference type="Proteomes" id="UP000272706"/>
    </source>
</evidence>
<comment type="caution">
    <text evidence="2">The sequence shown here is derived from an EMBL/GenBank/DDBJ whole genome shotgun (WGS) entry which is preliminary data.</text>
</comment>
<protein>
    <submittedName>
        <fullName evidence="2">Uncharacterized protein</fullName>
    </submittedName>
</protein>
<keyword evidence="3" id="KW-1185">Reference proteome</keyword>
<gene>
    <name evidence="2" type="ORF">D3227_38470</name>
</gene>
<accession>A0A3A5JZ80</accession>
<reference evidence="2 3" key="1">
    <citation type="submission" date="2018-09" db="EMBL/GenBank/DDBJ databases">
        <title>Mesorhizobium carmichaelinearum sp. nov. isolated from Carmichaelinea spp. root nodules in New Zealand.</title>
        <authorList>
            <person name="De Meyer S.E."/>
        </authorList>
    </citation>
    <scope>NUCLEOTIDE SEQUENCE [LARGE SCALE GENOMIC DNA]</scope>
    <source>
        <strain evidence="2 3">ICMP19557</strain>
    </source>
</reference>